<organism evidence="1 2">
    <name type="scientific">Pseudoxanthomonas wuyuanensis</name>
    <dbReference type="NCBI Taxonomy" id="1073196"/>
    <lineage>
        <taxon>Bacteria</taxon>
        <taxon>Pseudomonadati</taxon>
        <taxon>Pseudomonadota</taxon>
        <taxon>Gammaproteobacteria</taxon>
        <taxon>Lysobacterales</taxon>
        <taxon>Lysobacteraceae</taxon>
        <taxon>Pseudoxanthomonas</taxon>
    </lineage>
</organism>
<gene>
    <name evidence="1" type="ORF">SAMN06296416_10868</name>
</gene>
<keyword evidence="2" id="KW-1185">Reference proteome</keyword>
<reference evidence="1 2" key="1">
    <citation type="submission" date="2017-09" db="EMBL/GenBank/DDBJ databases">
        <authorList>
            <person name="Ehlers B."/>
            <person name="Leendertz F.H."/>
        </authorList>
    </citation>
    <scope>NUCLEOTIDE SEQUENCE [LARGE SCALE GENOMIC DNA]</scope>
    <source>
        <strain evidence="1 2">CGMCC 1.10978</strain>
    </source>
</reference>
<evidence type="ECO:0000313" key="2">
    <source>
        <dbReference type="Proteomes" id="UP000219374"/>
    </source>
</evidence>
<proteinExistence type="predicted"/>
<dbReference type="EMBL" id="OCND01000008">
    <property type="protein sequence ID" value="SOD55892.1"/>
    <property type="molecule type" value="Genomic_DNA"/>
</dbReference>
<sequence length="41" mass="4755">MKPNFVTAILFALWPRHGADARARQSCLRGERNRYLDTCYG</sequence>
<protein>
    <submittedName>
        <fullName evidence="1">Uncharacterized protein</fullName>
    </submittedName>
</protein>
<dbReference type="RefSeq" id="WP_274382256.1">
    <property type="nucleotide sequence ID" value="NZ_OCND01000008.1"/>
</dbReference>
<dbReference type="Proteomes" id="UP000219374">
    <property type="component" value="Unassembled WGS sequence"/>
</dbReference>
<name>A0A286DBB0_9GAMM</name>
<dbReference type="AlphaFoldDB" id="A0A286DBB0"/>
<accession>A0A286DBB0</accession>
<evidence type="ECO:0000313" key="1">
    <source>
        <dbReference type="EMBL" id="SOD55892.1"/>
    </source>
</evidence>